<keyword evidence="6" id="KW-1185">Reference proteome</keyword>
<dbReference type="EMBL" id="JANUHA010000024">
    <property type="protein sequence ID" value="MCS0599207.1"/>
    <property type="molecule type" value="Genomic_DNA"/>
</dbReference>
<comment type="similarity">
    <text evidence="1">Belongs to the SCO1/2 family.</text>
</comment>
<dbReference type="Proteomes" id="UP001206572">
    <property type="component" value="Unassembled WGS sequence"/>
</dbReference>
<dbReference type="PROSITE" id="PS51257">
    <property type="entry name" value="PROKAR_LIPOPROTEIN"/>
    <property type="match status" value="1"/>
</dbReference>
<evidence type="ECO:0000259" key="4">
    <source>
        <dbReference type="PROSITE" id="PS51352"/>
    </source>
</evidence>
<sequence length="205" mass="22567">MHITRRQFASLALAPALAALGGCIRPSPVFQGINLTNASYRGDFALTDAAGRTHRLSDFRGRYLMLFFGYTQCPDVCPTALSRAVAIRELLGEQKDRLQVAFISVDPERDRPDIASAYARAFDPSFVGIAGEPAETAQVAQNYRVFYRKVPTGSSYSIDHTALSYVVDPEGRVRLALMHAQTAGQCADDLRKLMRHDADRKGGWA</sequence>
<organism evidence="5 6">
    <name type="scientific">Massilia agri</name>
    <dbReference type="NCBI Taxonomy" id="1886785"/>
    <lineage>
        <taxon>Bacteria</taxon>
        <taxon>Pseudomonadati</taxon>
        <taxon>Pseudomonadota</taxon>
        <taxon>Betaproteobacteria</taxon>
        <taxon>Burkholderiales</taxon>
        <taxon>Oxalobacteraceae</taxon>
        <taxon>Telluria group</taxon>
        <taxon>Massilia</taxon>
    </lineage>
</organism>
<dbReference type="InterPro" id="IPR036249">
    <property type="entry name" value="Thioredoxin-like_sf"/>
</dbReference>
<dbReference type="PROSITE" id="PS51352">
    <property type="entry name" value="THIOREDOXIN_2"/>
    <property type="match status" value="1"/>
</dbReference>
<dbReference type="PANTHER" id="PTHR12151">
    <property type="entry name" value="ELECTRON TRANSPORT PROTIN SCO1/SENC FAMILY MEMBER"/>
    <property type="match status" value="1"/>
</dbReference>
<accession>A0ABT2ASI5</accession>
<keyword evidence="3" id="KW-0732">Signal</keyword>
<dbReference type="Gene3D" id="3.40.30.10">
    <property type="entry name" value="Glutaredoxin"/>
    <property type="match status" value="1"/>
</dbReference>
<dbReference type="Pfam" id="PF02630">
    <property type="entry name" value="SCO1-SenC"/>
    <property type="match status" value="1"/>
</dbReference>
<keyword evidence="2" id="KW-0186">Copper</keyword>
<protein>
    <submittedName>
        <fullName evidence="5">SCO family protein</fullName>
    </submittedName>
</protein>
<dbReference type="CDD" id="cd02968">
    <property type="entry name" value="SCO"/>
    <property type="match status" value="1"/>
</dbReference>
<dbReference type="PANTHER" id="PTHR12151:SF25">
    <property type="entry name" value="LINALOOL DEHYDRATASE_ISOMERASE DOMAIN-CONTAINING PROTEIN"/>
    <property type="match status" value="1"/>
</dbReference>
<feature type="signal peptide" evidence="3">
    <location>
        <begin position="1"/>
        <end position="18"/>
    </location>
</feature>
<evidence type="ECO:0000256" key="3">
    <source>
        <dbReference type="SAM" id="SignalP"/>
    </source>
</evidence>
<proteinExistence type="inferred from homology"/>
<dbReference type="RefSeq" id="WP_258830208.1">
    <property type="nucleotide sequence ID" value="NZ_JANUHA010000024.1"/>
</dbReference>
<dbReference type="InterPro" id="IPR013766">
    <property type="entry name" value="Thioredoxin_domain"/>
</dbReference>
<evidence type="ECO:0000313" key="5">
    <source>
        <dbReference type="EMBL" id="MCS0599207.1"/>
    </source>
</evidence>
<dbReference type="SUPFAM" id="SSF52833">
    <property type="entry name" value="Thioredoxin-like"/>
    <property type="match status" value="1"/>
</dbReference>
<name>A0ABT2ASI5_9BURK</name>
<evidence type="ECO:0000256" key="1">
    <source>
        <dbReference type="ARBA" id="ARBA00010996"/>
    </source>
</evidence>
<feature type="chain" id="PRO_5045759793" evidence="3">
    <location>
        <begin position="19"/>
        <end position="205"/>
    </location>
</feature>
<feature type="domain" description="Thioredoxin" evidence="4">
    <location>
        <begin position="35"/>
        <end position="199"/>
    </location>
</feature>
<dbReference type="InterPro" id="IPR003782">
    <property type="entry name" value="SCO1/SenC"/>
</dbReference>
<evidence type="ECO:0000313" key="6">
    <source>
        <dbReference type="Proteomes" id="UP001206572"/>
    </source>
</evidence>
<reference evidence="5 6" key="1">
    <citation type="submission" date="2022-08" db="EMBL/GenBank/DDBJ databases">
        <title>Reclassification of Massilia species as members of the genera Telluria, Duganella, Pseudoduganella, Mokoshia gen. nov. and Zemynaea gen. nov. using orthogonal and non-orthogonal genome-based approaches.</title>
        <authorList>
            <person name="Bowman J.P."/>
        </authorList>
    </citation>
    <scope>NUCLEOTIDE SEQUENCE [LARGE SCALE GENOMIC DNA]</scope>
    <source>
        <strain evidence="5 6">JCM 31661</strain>
    </source>
</reference>
<comment type="caution">
    <text evidence="5">The sequence shown here is derived from an EMBL/GenBank/DDBJ whole genome shotgun (WGS) entry which is preliminary data.</text>
</comment>
<gene>
    <name evidence="5" type="ORF">NX780_22935</name>
</gene>
<evidence type="ECO:0000256" key="2">
    <source>
        <dbReference type="ARBA" id="ARBA00023008"/>
    </source>
</evidence>